<reference evidence="2 3" key="1">
    <citation type="journal article" date="2019" name="Nat. Ecol. Evol.">
        <title>Megaphylogeny resolves global patterns of mushroom evolution.</title>
        <authorList>
            <person name="Varga T."/>
            <person name="Krizsan K."/>
            <person name="Foldi C."/>
            <person name="Dima B."/>
            <person name="Sanchez-Garcia M."/>
            <person name="Sanchez-Ramirez S."/>
            <person name="Szollosi G.J."/>
            <person name="Szarkandi J.G."/>
            <person name="Papp V."/>
            <person name="Albert L."/>
            <person name="Andreopoulos W."/>
            <person name="Angelini C."/>
            <person name="Antonin V."/>
            <person name="Barry K.W."/>
            <person name="Bougher N.L."/>
            <person name="Buchanan P."/>
            <person name="Buyck B."/>
            <person name="Bense V."/>
            <person name="Catcheside P."/>
            <person name="Chovatia M."/>
            <person name="Cooper J."/>
            <person name="Damon W."/>
            <person name="Desjardin D."/>
            <person name="Finy P."/>
            <person name="Geml J."/>
            <person name="Haridas S."/>
            <person name="Hughes K."/>
            <person name="Justo A."/>
            <person name="Karasinski D."/>
            <person name="Kautmanova I."/>
            <person name="Kiss B."/>
            <person name="Kocsube S."/>
            <person name="Kotiranta H."/>
            <person name="LaButti K.M."/>
            <person name="Lechner B.E."/>
            <person name="Liimatainen K."/>
            <person name="Lipzen A."/>
            <person name="Lukacs Z."/>
            <person name="Mihaltcheva S."/>
            <person name="Morgado L.N."/>
            <person name="Niskanen T."/>
            <person name="Noordeloos M.E."/>
            <person name="Ohm R.A."/>
            <person name="Ortiz-Santana B."/>
            <person name="Ovrebo C."/>
            <person name="Racz N."/>
            <person name="Riley R."/>
            <person name="Savchenko A."/>
            <person name="Shiryaev A."/>
            <person name="Soop K."/>
            <person name="Spirin V."/>
            <person name="Szebenyi C."/>
            <person name="Tomsovsky M."/>
            <person name="Tulloss R.E."/>
            <person name="Uehling J."/>
            <person name="Grigoriev I.V."/>
            <person name="Vagvolgyi C."/>
            <person name="Papp T."/>
            <person name="Martin F.M."/>
            <person name="Miettinen O."/>
            <person name="Hibbett D.S."/>
            <person name="Nagy L.G."/>
        </authorList>
    </citation>
    <scope>NUCLEOTIDE SEQUENCE [LARGE SCALE GENOMIC DNA]</scope>
    <source>
        <strain evidence="2 3">HHB13444</strain>
    </source>
</reference>
<dbReference type="PANTHER" id="PTHR35340">
    <property type="entry name" value="PQQ ENZYME REPEAT PROTEIN-RELATED"/>
    <property type="match status" value="1"/>
</dbReference>
<evidence type="ECO:0000256" key="1">
    <source>
        <dbReference type="SAM" id="SignalP"/>
    </source>
</evidence>
<keyword evidence="3" id="KW-1185">Reference proteome</keyword>
<accession>A0A5C3PG36</accession>
<evidence type="ECO:0000313" key="3">
    <source>
        <dbReference type="Proteomes" id="UP000308197"/>
    </source>
</evidence>
<proteinExistence type="predicted"/>
<dbReference type="Proteomes" id="UP000308197">
    <property type="component" value="Unassembled WGS sequence"/>
</dbReference>
<dbReference type="EMBL" id="ML211119">
    <property type="protein sequence ID" value="TFK88271.1"/>
    <property type="molecule type" value="Genomic_DNA"/>
</dbReference>
<dbReference type="InterPro" id="IPR011045">
    <property type="entry name" value="N2O_reductase_N"/>
</dbReference>
<dbReference type="AlphaFoldDB" id="A0A5C3PG36"/>
<evidence type="ECO:0000313" key="2">
    <source>
        <dbReference type="EMBL" id="TFK88271.1"/>
    </source>
</evidence>
<dbReference type="InterPro" id="IPR053143">
    <property type="entry name" value="Arylsulfate_ST"/>
</dbReference>
<name>A0A5C3PG36_9APHY</name>
<evidence type="ECO:0008006" key="4">
    <source>
        <dbReference type="Google" id="ProtNLM"/>
    </source>
</evidence>
<dbReference type="InterPro" id="IPR039535">
    <property type="entry name" value="ASST-like"/>
</dbReference>
<organism evidence="2 3">
    <name type="scientific">Polyporus arcularius HHB13444</name>
    <dbReference type="NCBI Taxonomy" id="1314778"/>
    <lineage>
        <taxon>Eukaryota</taxon>
        <taxon>Fungi</taxon>
        <taxon>Dikarya</taxon>
        <taxon>Basidiomycota</taxon>
        <taxon>Agaricomycotina</taxon>
        <taxon>Agaricomycetes</taxon>
        <taxon>Polyporales</taxon>
        <taxon>Polyporaceae</taxon>
        <taxon>Polyporus</taxon>
    </lineage>
</organism>
<sequence>MMLARLAAVFLSVGLATAVHPYEFSFLTTNSTPVALNISTCSSSFTSSHPLILATPYGKGVSSPGPTIYDASGAVVWHAPEWGVAHDMNVQTLRGQPVLAFWTGVEIKTGWVNGTVVLLDKSYSVVGMVAARAPYRADFHEFEILRSDDDTAVLTSYNRISANLSAIGGPAEGYVLDSLVQIVTLDGSDSLRFNWSAWEHLPLNETYALPGTRGDGTLDSPLDVAHINAVDVSADGRSILMSSRHYQQLIKVDRATGEVVWRMGGMKSDFTFGPGAEFHFQHHGRWHENGRAISVFDNGASDWEVIEPTARGIYLSVNEKTRHVELVREWLPLYRNITKMMGDVQVLLPGGNVWIDFGTNPWMMEQTWDGEMLFWATLGPNEPSEANGPIGSDRVFRTTEWVGEPAAPPAMAVAQRLNGAGTEVYVSWNGATTVTEYELHAGASPQSMTVVARTAKAGFENAFLLSQPEPQFVLAVALGQKGKELGRTGVYDVADGLRVSDGRVARI</sequence>
<dbReference type="SUPFAM" id="SSF50974">
    <property type="entry name" value="Nitrous oxide reductase, N-terminal domain"/>
    <property type="match status" value="1"/>
</dbReference>
<protein>
    <recommendedName>
        <fullName evidence="4">Arylsulfotransferase</fullName>
    </recommendedName>
</protein>
<dbReference type="InParanoid" id="A0A5C3PG36"/>
<dbReference type="STRING" id="1314778.A0A5C3PG36"/>
<feature type="chain" id="PRO_5023056305" description="Arylsulfotransferase" evidence="1">
    <location>
        <begin position="19"/>
        <end position="507"/>
    </location>
</feature>
<feature type="signal peptide" evidence="1">
    <location>
        <begin position="1"/>
        <end position="18"/>
    </location>
</feature>
<dbReference type="PANTHER" id="PTHR35340:SF5">
    <property type="entry name" value="ASST-DOMAIN-CONTAINING PROTEIN"/>
    <property type="match status" value="1"/>
</dbReference>
<keyword evidence="1" id="KW-0732">Signal</keyword>
<dbReference type="Pfam" id="PF14269">
    <property type="entry name" value="Arylsulfotran_2"/>
    <property type="match status" value="1"/>
</dbReference>
<gene>
    <name evidence="2" type="ORF">K466DRAFT_547392</name>
</gene>